<accession>A0A6N9UZK1</accession>
<dbReference type="AlphaFoldDB" id="A0A6N9UZK1"/>
<evidence type="ECO:0000259" key="2">
    <source>
        <dbReference type="PROSITE" id="PS50801"/>
    </source>
</evidence>
<dbReference type="Proteomes" id="UP000471648">
    <property type="component" value="Unassembled WGS sequence"/>
</dbReference>
<dbReference type="RefSeq" id="WP_055558844.1">
    <property type="nucleotide sequence ID" value="NZ_JAAGME010000149.1"/>
</dbReference>
<dbReference type="CDD" id="cd07043">
    <property type="entry name" value="STAS_anti-anti-sigma_factors"/>
    <property type="match status" value="1"/>
</dbReference>
<protein>
    <submittedName>
        <fullName evidence="3">STAS domain-containing protein</fullName>
    </submittedName>
</protein>
<dbReference type="Gene3D" id="3.30.750.24">
    <property type="entry name" value="STAS domain"/>
    <property type="match status" value="1"/>
</dbReference>
<feature type="region of interest" description="Disordered" evidence="1">
    <location>
        <begin position="92"/>
        <end position="111"/>
    </location>
</feature>
<reference evidence="3 4" key="1">
    <citation type="submission" date="2020-01" db="EMBL/GenBank/DDBJ databases">
        <title>Insect and environment-associated Actinomycetes.</title>
        <authorList>
            <person name="Currrie C."/>
            <person name="Chevrette M."/>
            <person name="Carlson C."/>
            <person name="Stubbendieck R."/>
            <person name="Wendt-Pienkowski E."/>
        </authorList>
    </citation>
    <scope>NUCLEOTIDE SEQUENCE [LARGE SCALE GENOMIC DNA]</scope>
    <source>
        <strain evidence="3 4">SID14438</strain>
    </source>
</reference>
<sequence>MYITTELHGRGATLAPRGDIDFEGLDELRASLAGLPDTVVEVVWDLRAVTFMDIAGLHLLSTPSAPVQVSLTNLPPQAVRLLETATDIFPEQGWGRHLPAPVDPGTARTAA</sequence>
<organism evidence="3 4">
    <name type="scientific">Streptomyces microflavus</name>
    <name type="common">Streptomyces lipmanii</name>
    <dbReference type="NCBI Taxonomy" id="1919"/>
    <lineage>
        <taxon>Bacteria</taxon>
        <taxon>Bacillati</taxon>
        <taxon>Actinomycetota</taxon>
        <taxon>Actinomycetes</taxon>
        <taxon>Kitasatosporales</taxon>
        <taxon>Streptomycetaceae</taxon>
        <taxon>Streptomyces</taxon>
    </lineage>
</organism>
<name>A0A6N9UZK1_STRMI</name>
<evidence type="ECO:0000256" key="1">
    <source>
        <dbReference type="SAM" id="MobiDB-lite"/>
    </source>
</evidence>
<evidence type="ECO:0000313" key="4">
    <source>
        <dbReference type="Proteomes" id="UP000471648"/>
    </source>
</evidence>
<gene>
    <name evidence="3" type="ORF">G3I39_02680</name>
</gene>
<dbReference type="SUPFAM" id="SSF52091">
    <property type="entry name" value="SpoIIaa-like"/>
    <property type="match status" value="1"/>
</dbReference>
<dbReference type="PROSITE" id="PS50801">
    <property type="entry name" value="STAS"/>
    <property type="match status" value="1"/>
</dbReference>
<comment type="caution">
    <text evidence="3">The sequence shown here is derived from an EMBL/GenBank/DDBJ whole genome shotgun (WGS) entry which is preliminary data.</text>
</comment>
<dbReference type="InterPro" id="IPR002645">
    <property type="entry name" value="STAS_dom"/>
</dbReference>
<dbReference type="InterPro" id="IPR036513">
    <property type="entry name" value="STAS_dom_sf"/>
</dbReference>
<dbReference type="EMBL" id="JAAGME010000149">
    <property type="protein sequence ID" value="NEB65980.1"/>
    <property type="molecule type" value="Genomic_DNA"/>
</dbReference>
<feature type="domain" description="STAS" evidence="2">
    <location>
        <begin position="18"/>
        <end position="83"/>
    </location>
</feature>
<proteinExistence type="predicted"/>
<dbReference type="Pfam" id="PF01740">
    <property type="entry name" value="STAS"/>
    <property type="match status" value="1"/>
</dbReference>
<evidence type="ECO:0000313" key="3">
    <source>
        <dbReference type="EMBL" id="NEB65980.1"/>
    </source>
</evidence>